<protein>
    <recommendedName>
        <fullName evidence="1">Polymerase beta nucleotidyltransferase domain-containing protein</fullName>
    </recommendedName>
</protein>
<dbReference type="EMBL" id="LMVP01000210">
    <property type="protein sequence ID" value="PAV12643.1"/>
    <property type="molecule type" value="Genomic_DNA"/>
</dbReference>
<proteinExistence type="predicted"/>
<dbReference type="AlphaFoldDB" id="A0A2A2HTN7"/>
<organism evidence="2 3">
    <name type="scientific">Methanosarcina spelaei</name>
    <dbReference type="NCBI Taxonomy" id="1036679"/>
    <lineage>
        <taxon>Archaea</taxon>
        <taxon>Methanobacteriati</taxon>
        <taxon>Methanobacteriota</taxon>
        <taxon>Stenosarchaea group</taxon>
        <taxon>Methanomicrobia</taxon>
        <taxon>Methanosarcinales</taxon>
        <taxon>Methanosarcinaceae</taxon>
        <taxon>Methanosarcina</taxon>
    </lineage>
</organism>
<dbReference type="InterPro" id="IPR043519">
    <property type="entry name" value="NT_sf"/>
</dbReference>
<evidence type="ECO:0000313" key="3">
    <source>
        <dbReference type="Proteomes" id="UP000218164"/>
    </source>
</evidence>
<dbReference type="InterPro" id="IPR041633">
    <property type="entry name" value="Polbeta"/>
</dbReference>
<reference evidence="2 3" key="1">
    <citation type="journal article" date="2017" name="BMC Genomics">
        <title>Genomic analysis of methanogenic archaea reveals a shift towards energy conservation.</title>
        <authorList>
            <person name="Gilmore S.P."/>
            <person name="Henske J.K."/>
            <person name="Sexton J.A."/>
            <person name="Solomon K.V."/>
            <person name="Seppala S."/>
            <person name="Yoo J.I."/>
            <person name="Huyett L.M."/>
            <person name="Pressman A."/>
            <person name="Cogan J.Z."/>
            <person name="Kivenson V."/>
            <person name="Peng X."/>
            <person name="Tan Y."/>
            <person name="Valentine D.L."/>
            <person name="O'Malley M.A."/>
        </authorList>
    </citation>
    <scope>NUCLEOTIDE SEQUENCE [LARGE SCALE GENOMIC DNA]</scope>
    <source>
        <strain evidence="2 3">MC-15</strain>
    </source>
</reference>
<accession>A0A2A2HTN7</accession>
<name>A0A2A2HTN7_9EURY</name>
<dbReference type="CDD" id="cd05403">
    <property type="entry name" value="NT_KNTase_like"/>
    <property type="match status" value="1"/>
</dbReference>
<dbReference type="PANTHER" id="PTHR43449">
    <property type="entry name" value="NUCLEOTIDYLTRANSFERASE"/>
    <property type="match status" value="1"/>
</dbReference>
<dbReference type="Pfam" id="PF18765">
    <property type="entry name" value="Polbeta"/>
    <property type="match status" value="1"/>
</dbReference>
<dbReference type="PANTHER" id="PTHR43449:SF1">
    <property type="entry name" value="POLYMERASE BETA NUCLEOTIDYLTRANSFERASE DOMAIN-CONTAINING PROTEIN"/>
    <property type="match status" value="1"/>
</dbReference>
<gene>
    <name evidence="2" type="ORF">ASJ81_20050</name>
</gene>
<comment type="caution">
    <text evidence="2">The sequence shown here is derived from an EMBL/GenBank/DDBJ whole genome shotgun (WGS) entry which is preliminary data.</text>
</comment>
<keyword evidence="3" id="KW-1185">Reference proteome</keyword>
<sequence>MSNLTPIYQKSIRDLKSLLIEFFKEENAIVILFGSRARGDYSRVSDIDIGILPKNRLDRKKLVLLKEKIDNLNFPYTVDVVDLSKVSEAFREKALREGIVWKS</sequence>
<evidence type="ECO:0000259" key="1">
    <source>
        <dbReference type="Pfam" id="PF18765"/>
    </source>
</evidence>
<dbReference type="OrthoDB" id="9287at2157"/>
<evidence type="ECO:0000313" key="2">
    <source>
        <dbReference type="EMBL" id="PAV12643.1"/>
    </source>
</evidence>
<dbReference type="Gene3D" id="3.30.460.10">
    <property type="entry name" value="Beta Polymerase, domain 2"/>
    <property type="match status" value="1"/>
</dbReference>
<feature type="domain" description="Polymerase beta nucleotidyltransferase" evidence="1">
    <location>
        <begin position="20"/>
        <end position="100"/>
    </location>
</feature>
<dbReference type="Proteomes" id="UP000218164">
    <property type="component" value="Unassembled WGS sequence"/>
</dbReference>
<dbReference type="SUPFAM" id="SSF81301">
    <property type="entry name" value="Nucleotidyltransferase"/>
    <property type="match status" value="1"/>
</dbReference>
<dbReference type="RefSeq" id="WP_095644485.1">
    <property type="nucleotide sequence ID" value="NZ_LMVP01000210.1"/>
</dbReference>